<evidence type="ECO:0000256" key="1">
    <source>
        <dbReference type="ARBA" id="ARBA00001974"/>
    </source>
</evidence>
<proteinExistence type="inferred from homology"/>
<dbReference type="Proteomes" id="UP000781932">
    <property type="component" value="Unassembled WGS sequence"/>
</dbReference>
<dbReference type="InterPro" id="IPR036318">
    <property type="entry name" value="FAD-bd_PCMH-like_sf"/>
</dbReference>
<dbReference type="InterPro" id="IPR016169">
    <property type="entry name" value="FAD-bd_PCMH_sub2"/>
</dbReference>
<reference evidence="8" key="2">
    <citation type="submission" date="2020-11" db="EMBL/GenBank/DDBJ databases">
        <title>Whole genome sequencing of Colletotrichum sp.</title>
        <authorList>
            <person name="Li H."/>
        </authorList>
    </citation>
    <scope>NUCLEOTIDE SEQUENCE</scope>
    <source>
        <strain evidence="8">CkLH20</strain>
    </source>
</reference>
<keyword evidence="9" id="KW-1185">Reference proteome</keyword>
<dbReference type="InterPro" id="IPR016166">
    <property type="entry name" value="FAD-bd_PCMH"/>
</dbReference>
<dbReference type="GO" id="GO:0016491">
    <property type="term" value="F:oxidoreductase activity"/>
    <property type="evidence" value="ECO:0007669"/>
    <property type="project" value="UniProtKB-KW"/>
</dbReference>
<reference evidence="8" key="1">
    <citation type="submission" date="2020-03" db="EMBL/GenBank/DDBJ databases">
        <authorList>
            <person name="He L."/>
        </authorList>
    </citation>
    <scope>NUCLEOTIDE SEQUENCE</scope>
    <source>
        <strain evidence="8">CkLH20</strain>
    </source>
</reference>
<accession>A0A9P6ID38</accession>
<evidence type="ECO:0000256" key="5">
    <source>
        <dbReference type="ARBA" id="ARBA00023002"/>
    </source>
</evidence>
<gene>
    <name evidence="8" type="ORF">CkaCkLH20_03184</name>
</gene>
<dbReference type="SUPFAM" id="SSF56176">
    <property type="entry name" value="FAD-binding/transporter-associated domain-like"/>
    <property type="match status" value="1"/>
</dbReference>
<feature type="domain" description="FAD-binding PCMH-type" evidence="7">
    <location>
        <begin position="113"/>
        <end position="296"/>
    </location>
</feature>
<evidence type="ECO:0000313" key="9">
    <source>
        <dbReference type="Proteomes" id="UP000781932"/>
    </source>
</evidence>
<evidence type="ECO:0000256" key="6">
    <source>
        <dbReference type="SAM" id="SignalP"/>
    </source>
</evidence>
<dbReference type="Pfam" id="PF08031">
    <property type="entry name" value="BBE"/>
    <property type="match status" value="1"/>
</dbReference>
<dbReference type="GO" id="GO:0071949">
    <property type="term" value="F:FAD binding"/>
    <property type="evidence" value="ECO:0007669"/>
    <property type="project" value="InterPro"/>
</dbReference>
<dbReference type="EMBL" id="JAATWM020000007">
    <property type="protein sequence ID" value="KAF9879641.1"/>
    <property type="molecule type" value="Genomic_DNA"/>
</dbReference>
<dbReference type="InterPro" id="IPR006094">
    <property type="entry name" value="Oxid_FAD_bind_N"/>
</dbReference>
<feature type="signal peptide" evidence="6">
    <location>
        <begin position="1"/>
        <end position="22"/>
    </location>
</feature>
<evidence type="ECO:0000256" key="2">
    <source>
        <dbReference type="ARBA" id="ARBA00005466"/>
    </source>
</evidence>
<dbReference type="InterPro" id="IPR050416">
    <property type="entry name" value="FAD-linked_Oxidoreductase"/>
</dbReference>
<evidence type="ECO:0000256" key="4">
    <source>
        <dbReference type="ARBA" id="ARBA00022827"/>
    </source>
</evidence>
<evidence type="ECO:0000313" key="8">
    <source>
        <dbReference type="EMBL" id="KAF9879641.1"/>
    </source>
</evidence>
<sequence length="584" mass="63180">MASFTPLHRLFASLAFAPWAYAASCRSSPGAADWPPAESWARLDESLGGRLLRPAPPGAVCHPGQPVYDVDGCAAAAAGWSERDFHVADPVSVMWDNWSNDTCLPDPAHLCRSGGYSAFVVNATTPEHVKLGVDFARENNVRLNVKSTGHDYLGRSVAPGSLSIWMHHMQDIEYHDGRFQLDGSDVVIEGNAVTVGGGTEMGNVQKAVAEHGQAIVGGGCASVGVGGYTAGGGHSLLSPRYGMAADNVLQMEVVTPKGEILTINEAQNADLFWAMRGGGGSTFGVITSITFSTHPSPSIIHSTWALLIEPEAPYFPDLLAYVLSQWPALEEGGMSMYCTSQSSPMVNPFPIEGLPSQIAGIMGVSLLQDTDRQAMVDLWRPINETISQRWPGATFVQQIEEHPSWISWFDKYQDTRDVGGNTIFASRLLDREALTADVDALAGAVKTVTDKVTRLTTFLVSGKGVHEAVPRGGGNAVLPAWREAYVHAIATTRFPSFNATAKEEAIETLDAAVEGLRQLAPDTGSYLNEGSVYEKDWQKAYWGENYDRLLRIKKDVDPDDVFWCEPCVGSEGWKMVDDGRLCKT</sequence>
<keyword evidence="5" id="KW-0560">Oxidoreductase</keyword>
<evidence type="ECO:0000256" key="3">
    <source>
        <dbReference type="ARBA" id="ARBA00022630"/>
    </source>
</evidence>
<protein>
    <submittedName>
        <fullName evidence="8">FAD binding domain-containing protein</fullName>
    </submittedName>
</protein>
<evidence type="ECO:0000259" key="7">
    <source>
        <dbReference type="PROSITE" id="PS51387"/>
    </source>
</evidence>
<dbReference type="PROSITE" id="PS51387">
    <property type="entry name" value="FAD_PCMH"/>
    <property type="match status" value="1"/>
</dbReference>
<dbReference type="GeneID" id="62158977"/>
<organism evidence="8 9">
    <name type="scientific">Colletotrichum karsti</name>
    <dbReference type="NCBI Taxonomy" id="1095194"/>
    <lineage>
        <taxon>Eukaryota</taxon>
        <taxon>Fungi</taxon>
        <taxon>Dikarya</taxon>
        <taxon>Ascomycota</taxon>
        <taxon>Pezizomycotina</taxon>
        <taxon>Sordariomycetes</taxon>
        <taxon>Hypocreomycetidae</taxon>
        <taxon>Glomerellales</taxon>
        <taxon>Glomerellaceae</taxon>
        <taxon>Colletotrichum</taxon>
        <taxon>Colletotrichum boninense species complex</taxon>
    </lineage>
</organism>
<comment type="similarity">
    <text evidence="2">Belongs to the oxygen-dependent FAD-linked oxidoreductase family.</text>
</comment>
<dbReference type="RefSeq" id="XP_038749102.1">
    <property type="nucleotide sequence ID" value="XM_038885903.1"/>
</dbReference>
<dbReference type="OrthoDB" id="9983560at2759"/>
<feature type="chain" id="PRO_5040418614" evidence="6">
    <location>
        <begin position="23"/>
        <end position="584"/>
    </location>
</feature>
<dbReference type="PANTHER" id="PTHR42973:SF39">
    <property type="entry name" value="FAD-BINDING PCMH-TYPE DOMAIN-CONTAINING PROTEIN"/>
    <property type="match status" value="1"/>
</dbReference>
<comment type="caution">
    <text evidence="8">The sequence shown here is derived from an EMBL/GenBank/DDBJ whole genome shotgun (WGS) entry which is preliminary data.</text>
</comment>
<dbReference type="Pfam" id="PF01565">
    <property type="entry name" value="FAD_binding_4"/>
    <property type="match status" value="1"/>
</dbReference>
<dbReference type="Gene3D" id="3.30.465.10">
    <property type="match status" value="2"/>
</dbReference>
<dbReference type="InterPro" id="IPR012951">
    <property type="entry name" value="BBE"/>
</dbReference>
<dbReference type="PANTHER" id="PTHR42973">
    <property type="entry name" value="BINDING OXIDOREDUCTASE, PUTATIVE (AFU_ORTHOLOGUE AFUA_1G17690)-RELATED"/>
    <property type="match status" value="1"/>
</dbReference>
<keyword evidence="4" id="KW-0274">FAD</keyword>
<keyword evidence="3" id="KW-0285">Flavoprotein</keyword>
<dbReference type="AlphaFoldDB" id="A0A9P6ID38"/>
<keyword evidence="6" id="KW-0732">Signal</keyword>
<comment type="cofactor">
    <cofactor evidence="1">
        <name>FAD</name>
        <dbReference type="ChEBI" id="CHEBI:57692"/>
    </cofactor>
</comment>
<name>A0A9P6ID38_9PEZI</name>